<dbReference type="InterPro" id="IPR050194">
    <property type="entry name" value="Glycosyltransferase_grp1"/>
</dbReference>
<dbReference type="PANTHER" id="PTHR45947">
    <property type="entry name" value="SULFOQUINOVOSYL TRANSFERASE SQD2"/>
    <property type="match status" value="1"/>
</dbReference>
<dbReference type="Proteomes" id="UP000002588">
    <property type="component" value="Chromosome"/>
</dbReference>
<dbReference type="HOGENOM" id="CLU_009583_2_1_4"/>
<dbReference type="EC" id="2.4.1.-" evidence="3"/>
<dbReference type="Gene3D" id="3.40.50.2000">
    <property type="entry name" value="Glycogen Phosphorylase B"/>
    <property type="match status" value="2"/>
</dbReference>
<dbReference type="InterPro" id="IPR001296">
    <property type="entry name" value="Glyco_trans_1"/>
</dbReference>
<dbReference type="InterPro" id="IPR028098">
    <property type="entry name" value="Glyco_trans_4-like_N"/>
</dbReference>
<feature type="domain" description="Glycosyl transferase family 1" evidence="1">
    <location>
        <begin position="207"/>
        <end position="364"/>
    </location>
</feature>
<gene>
    <name evidence="3" type="ordered locus">azo3584</name>
</gene>
<dbReference type="Pfam" id="PF13439">
    <property type="entry name" value="Glyco_transf_4"/>
    <property type="match status" value="1"/>
</dbReference>
<evidence type="ECO:0000259" key="2">
    <source>
        <dbReference type="Pfam" id="PF13439"/>
    </source>
</evidence>
<dbReference type="SUPFAM" id="SSF53756">
    <property type="entry name" value="UDP-Glycosyltransferase/glycogen phosphorylase"/>
    <property type="match status" value="1"/>
</dbReference>
<dbReference type="STRING" id="62928.azo3584"/>
<evidence type="ECO:0000313" key="4">
    <source>
        <dbReference type="Proteomes" id="UP000002588"/>
    </source>
</evidence>
<reference evidence="3 4" key="1">
    <citation type="journal article" date="2006" name="Nat. Biotechnol.">
        <title>Complete genome of the mutualistic, N2-fixing grass endophyte Azoarcus sp. strain BH72.</title>
        <authorList>
            <person name="Krause A."/>
            <person name="Ramakumar A."/>
            <person name="Bartels D."/>
            <person name="Battistoni F."/>
            <person name="Bekel T."/>
            <person name="Boch J."/>
            <person name="Boehm M."/>
            <person name="Friedrich F."/>
            <person name="Hurek T."/>
            <person name="Krause L."/>
            <person name="Linke B."/>
            <person name="McHardy A.C."/>
            <person name="Sarkar A."/>
            <person name="Schneiker S."/>
            <person name="Syed A.A."/>
            <person name="Thauer R."/>
            <person name="Vorhoelter F.-J."/>
            <person name="Weidner S."/>
            <person name="Puehler A."/>
            <person name="Reinhold-Hurek B."/>
            <person name="Kaiser O."/>
            <person name="Goesmann A."/>
        </authorList>
    </citation>
    <scope>NUCLEOTIDE SEQUENCE [LARGE SCALE GENOMIC DNA]</scope>
    <source>
        <strain evidence="3 4">BH72</strain>
    </source>
</reference>
<dbReference type="AlphaFoldDB" id="A1KBJ4"/>
<keyword evidence="3" id="KW-0808">Transferase</keyword>
<dbReference type="CAZy" id="GT4">
    <property type="family name" value="Glycosyltransferase Family 4"/>
</dbReference>
<dbReference type="PANTHER" id="PTHR45947:SF3">
    <property type="entry name" value="SULFOQUINOVOSYL TRANSFERASE SQD2"/>
    <property type="match status" value="1"/>
</dbReference>
<sequence>MPFGTSPLSGRRSRACMRVVHVYRTYFPDPPGGLQEAVRQICIAVGNAGAENRIFTLSPRPDPARLARPEGEVVRARSWAAPASCDLGGPSALAAFRDCVAWADVVHVHFPWPYADVLCALSGGRRPLVVTYHSDIVRQRLLGKLYRPLMMRTLRRAAAVVATSPAYALTSPVLQVAGIRDKVEVIPLGIDENSYPTNRDESVLARLGLVVGQPFFLFIGVLRYYKGLHTLLSAAAEVDAPIVIAGCGPQDEWLRAQIATEGLANVRLAGLVSETEKMALLAHCSALVLPSHLRSEAFGMVLVEAAMHGKPMISCELGTGTSFVNLEGDTGFVVPPEQPAALAAAMRRLLADPELRAGMGAAARVRYEQRFSGGALGRSYAALFERVARTGGT</sequence>
<keyword evidence="3" id="KW-0328">Glycosyltransferase</keyword>
<evidence type="ECO:0000313" key="3">
    <source>
        <dbReference type="EMBL" id="CAL96200.1"/>
    </source>
</evidence>
<feature type="domain" description="Glycosyltransferase subfamily 4-like N-terminal" evidence="2">
    <location>
        <begin position="31"/>
        <end position="192"/>
    </location>
</feature>
<proteinExistence type="predicted"/>
<protein>
    <submittedName>
        <fullName evidence="3">Glycosyltransferase</fullName>
        <ecNumber evidence="3">2.4.1.-</ecNumber>
    </submittedName>
</protein>
<dbReference type="Pfam" id="PF00534">
    <property type="entry name" value="Glycos_transf_1"/>
    <property type="match status" value="1"/>
</dbReference>
<accession>A1KBJ4</accession>
<evidence type="ECO:0000259" key="1">
    <source>
        <dbReference type="Pfam" id="PF00534"/>
    </source>
</evidence>
<dbReference type="GO" id="GO:0016757">
    <property type="term" value="F:glycosyltransferase activity"/>
    <property type="evidence" value="ECO:0007669"/>
    <property type="project" value="UniProtKB-KW"/>
</dbReference>
<dbReference type="eggNOG" id="COG0438">
    <property type="taxonomic scope" value="Bacteria"/>
</dbReference>
<organism evidence="3 4">
    <name type="scientific">Azoarcus sp. (strain BH72)</name>
    <dbReference type="NCBI Taxonomy" id="418699"/>
    <lineage>
        <taxon>Bacteria</taxon>
        <taxon>Pseudomonadati</taxon>
        <taxon>Pseudomonadota</taxon>
        <taxon>Betaproteobacteria</taxon>
        <taxon>Rhodocyclales</taxon>
        <taxon>Zoogloeaceae</taxon>
        <taxon>Azoarcus</taxon>
    </lineage>
</organism>
<name>A1KBJ4_AZOSB</name>
<dbReference type="KEGG" id="azo:azo3584"/>
<keyword evidence="4" id="KW-1185">Reference proteome</keyword>
<dbReference type="EMBL" id="AM406670">
    <property type="protein sequence ID" value="CAL96200.1"/>
    <property type="molecule type" value="Genomic_DNA"/>
</dbReference>